<dbReference type="Gene3D" id="3.40.50.150">
    <property type="entry name" value="Vaccinia Virus protein VP39"/>
    <property type="match status" value="1"/>
</dbReference>
<dbReference type="PANTHER" id="PTHR43591:SF24">
    <property type="entry name" value="2-METHOXY-6-POLYPRENYL-1,4-BENZOQUINOL METHYLASE, MITOCHONDRIAL"/>
    <property type="match status" value="1"/>
</dbReference>
<evidence type="ECO:0000313" key="2">
    <source>
        <dbReference type="EMBL" id="PIL17618.1"/>
    </source>
</evidence>
<dbReference type="SUPFAM" id="SSF53335">
    <property type="entry name" value="S-adenosyl-L-methionine-dependent methyltransferases"/>
    <property type="match status" value="1"/>
</dbReference>
<dbReference type="GO" id="GO:0008757">
    <property type="term" value="F:S-adenosylmethionine-dependent methyltransferase activity"/>
    <property type="evidence" value="ECO:0007669"/>
    <property type="project" value="InterPro"/>
</dbReference>
<gene>
    <name evidence="2" type="ORF">P775_23860</name>
</gene>
<feature type="domain" description="Methyltransferase type 11" evidence="1">
    <location>
        <begin position="62"/>
        <end position="156"/>
    </location>
</feature>
<proteinExistence type="predicted"/>
<dbReference type="CDD" id="cd02440">
    <property type="entry name" value="AdoMet_MTases"/>
    <property type="match status" value="1"/>
</dbReference>
<protein>
    <recommendedName>
        <fullName evidence="1">Methyltransferase type 11 domain-containing protein</fullName>
    </recommendedName>
</protein>
<keyword evidence="3" id="KW-1185">Reference proteome</keyword>
<accession>A0A2G8R8Z6</accession>
<dbReference type="RefSeq" id="WP_099913137.1">
    <property type="nucleotide sequence ID" value="NZ_AWWI01000164.1"/>
</dbReference>
<dbReference type="AlphaFoldDB" id="A0A2G8R8Z6"/>
<evidence type="ECO:0000313" key="3">
    <source>
        <dbReference type="Proteomes" id="UP000231259"/>
    </source>
</evidence>
<dbReference type="Proteomes" id="UP000231259">
    <property type="component" value="Unassembled WGS sequence"/>
</dbReference>
<name>A0A2G8R8Z6_9RHOB</name>
<comment type="caution">
    <text evidence="2">The sequence shown here is derived from an EMBL/GenBank/DDBJ whole genome shotgun (WGS) entry which is preliminary data.</text>
</comment>
<dbReference type="InterPro" id="IPR029063">
    <property type="entry name" value="SAM-dependent_MTases_sf"/>
</dbReference>
<dbReference type="PANTHER" id="PTHR43591">
    <property type="entry name" value="METHYLTRANSFERASE"/>
    <property type="match status" value="1"/>
</dbReference>
<evidence type="ECO:0000259" key="1">
    <source>
        <dbReference type="Pfam" id="PF08241"/>
    </source>
</evidence>
<dbReference type="Pfam" id="PF08241">
    <property type="entry name" value="Methyltransf_11"/>
    <property type="match status" value="1"/>
</dbReference>
<sequence>MKPSSHIGTNRDLRDDIRDYWSDRAPRFDLDPGHKIAEGAERRAWRALFTRHLGPAEGRKLLDLASGTGEIALLARELGFGVTGLDWSEAMLALAREKSAASGDRLTFLQADAERTMEPDDSYDVITTRHLVWTLVDPSAAFREWHRVLRPNGTLLLVDGDFVNRSPVQKFLSRLLRVGTNTASGQDAKRHRSILSRVHFSNGARAEQVADLLQKAGFVDIRIDSALGDIHRAQRRTLGWRKAFLRICDHRYAIRATKPPDAEGCPLS</sequence>
<dbReference type="EMBL" id="AWWI01000164">
    <property type="protein sequence ID" value="PIL17618.1"/>
    <property type="molecule type" value="Genomic_DNA"/>
</dbReference>
<dbReference type="OrthoDB" id="21342at2"/>
<organism evidence="2 3">
    <name type="scientific">Puniceibacterium antarcticum</name>
    <dbReference type="NCBI Taxonomy" id="1206336"/>
    <lineage>
        <taxon>Bacteria</taxon>
        <taxon>Pseudomonadati</taxon>
        <taxon>Pseudomonadota</taxon>
        <taxon>Alphaproteobacteria</taxon>
        <taxon>Rhodobacterales</taxon>
        <taxon>Paracoccaceae</taxon>
        <taxon>Puniceibacterium</taxon>
    </lineage>
</organism>
<reference evidence="2 3" key="1">
    <citation type="submission" date="2013-09" db="EMBL/GenBank/DDBJ databases">
        <title>Genome sequencing of Phaeobacter antarcticus sp. nov. SM1211.</title>
        <authorList>
            <person name="Zhang X.-Y."/>
            <person name="Liu C."/>
            <person name="Chen X.-L."/>
            <person name="Xie B.-B."/>
            <person name="Qin Q.-L."/>
            <person name="Rong J.-C."/>
            <person name="Zhang Y.-Z."/>
        </authorList>
    </citation>
    <scope>NUCLEOTIDE SEQUENCE [LARGE SCALE GENOMIC DNA]</scope>
    <source>
        <strain evidence="2 3">SM1211</strain>
    </source>
</reference>
<dbReference type="InterPro" id="IPR013216">
    <property type="entry name" value="Methyltransf_11"/>
</dbReference>